<dbReference type="Gene3D" id="3.40.50.1580">
    <property type="entry name" value="Nucleoside phosphorylase domain"/>
    <property type="match status" value="1"/>
</dbReference>
<dbReference type="Proteomes" id="UP000054466">
    <property type="component" value="Unassembled WGS sequence"/>
</dbReference>
<evidence type="ECO:0000256" key="2">
    <source>
        <dbReference type="PROSITE-ProRule" id="PRU00023"/>
    </source>
</evidence>
<dbReference type="Pfam" id="PF12796">
    <property type="entry name" value="Ank_2"/>
    <property type="match status" value="2"/>
</dbReference>
<evidence type="ECO:0000256" key="1">
    <source>
        <dbReference type="ARBA" id="ARBA00022737"/>
    </source>
</evidence>
<evidence type="ECO:0000313" key="6">
    <source>
        <dbReference type="Proteomes" id="UP000054466"/>
    </source>
</evidence>
<feature type="domain" description="Nucleoside phosphorylase" evidence="3">
    <location>
        <begin position="11"/>
        <end position="288"/>
    </location>
</feature>
<keyword evidence="6" id="KW-1185">Reference proteome</keyword>
<evidence type="ECO:0000313" key="5">
    <source>
        <dbReference type="EMBL" id="KIW32286.1"/>
    </source>
</evidence>
<dbReference type="EMBL" id="KN847041">
    <property type="protein sequence ID" value="KIW32286.1"/>
    <property type="molecule type" value="Genomic_DNA"/>
</dbReference>
<name>A0A0D1ZVR8_9EURO</name>
<feature type="repeat" description="ANK" evidence="2">
    <location>
        <begin position="947"/>
        <end position="976"/>
    </location>
</feature>
<dbReference type="Pfam" id="PF01048">
    <property type="entry name" value="PNP_UDP_1"/>
    <property type="match status" value="1"/>
</dbReference>
<dbReference type="PANTHER" id="PTHR46082">
    <property type="entry name" value="ATP/GTP-BINDING PROTEIN-RELATED"/>
    <property type="match status" value="1"/>
</dbReference>
<dbReference type="OrthoDB" id="4160849at2759"/>
<dbReference type="PANTHER" id="PTHR46082:SF11">
    <property type="entry name" value="AAA+ ATPASE DOMAIN-CONTAINING PROTEIN-RELATED"/>
    <property type="match status" value="1"/>
</dbReference>
<dbReference type="SUPFAM" id="SSF53167">
    <property type="entry name" value="Purine and uridine phosphorylases"/>
    <property type="match status" value="1"/>
</dbReference>
<protein>
    <submittedName>
        <fullName evidence="5">Uncharacterized protein</fullName>
    </submittedName>
</protein>
<dbReference type="InterPro" id="IPR000845">
    <property type="entry name" value="Nucleoside_phosphorylase_d"/>
</dbReference>
<dbReference type="STRING" id="569365.A0A0D1ZVR8"/>
<keyword evidence="2" id="KW-0040">ANK repeat</keyword>
<feature type="repeat" description="ANK" evidence="2">
    <location>
        <begin position="977"/>
        <end position="1009"/>
    </location>
</feature>
<dbReference type="Pfam" id="PF24883">
    <property type="entry name" value="NPHP3_N"/>
    <property type="match status" value="1"/>
</dbReference>
<reference evidence="5 6" key="1">
    <citation type="submission" date="2015-01" db="EMBL/GenBank/DDBJ databases">
        <title>The Genome Sequence of Cladophialophora immunda CBS83496.</title>
        <authorList>
            <consortium name="The Broad Institute Genomics Platform"/>
            <person name="Cuomo C."/>
            <person name="de Hoog S."/>
            <person name="Gorbushina A."/>
            <person name="Stielow B."/>
            <person name="Teixiera M."/>
            <person name="Abouelleil A."/>
            <person name="Chapman S.B."/>
            <person name="Priest M."/>
            <person name="Young S.K."/>
            <person name="Wortman J."/>
            <person name="Nusbaum C."/>
            <person name="Birren B."/>
        </authorList>
    </citation>
    <scope>NUCLEOTIDE SEQUENCE [LARGE SCALE GENOMIC DNA]</scope>
    <source>
        <strain evidence="5 6">CBS 83496</strain>
    </source>
</reference>
<sequence>MARPTHNEYHIGWICALSVEMVAATAMLDEDYGIVKGKSRDQNTYHAGRVHDHNVVIAGLPAGIDGLVAAAHVAKDMVRTFEHLKFIMLVGIGGGLPGSEKGFDIRLGDVVVGIPSGTSGGVVHYDKGKATHGGAFELKAAPNTPPYVLLTAITAIRAQPSDRDRPMLKYLSDMIHRYPCYGIPSEQKDRLFDSRYPHPEGQNNCEQCLPRYEIIRQSRTTTGPQIHYGIVASGNKVVKDPLFRDNLRASYGALCVEMEAAGLANISPFLTVRGICDYADSHKNDEWHPYAAATAAAWTKELLLYVTAEELDREQTVKGIAGSDEGEVQPLREQLNSHETNFQNTEYQSCHRAFKLSSYEEQKNVNPSRAPDTCLWVLSNPKYRQWQENKADDVLWVSADPGCGKSVLSKSLIDHELQTTKQRICCYFFFKENQNQDNLASAFCALLHQLFTSQPHLLAHAIPAWRRNGDQLTKEVDELWRIFLAATADTNSRDVFCVLDALDECRDVDRPRLIDKLAVFFADAQTTKPRTHSLKILVTSRPYDSIQLNFQRSMNGCCTSVPIIRLRGENENNAIRSEIDLVIRRRVAEMAEIVPLSLNASELLVSKLLRMQNRTYLWLSLVIDGIYENLRDSLQHDEDSINSIIATLPASVDDAYEKILSKVRTNQRDIVRTIFHIIVGAQEPLSLGEMSLALGYATSKDVDSLDSVLVEKIRLQNHIREWCGLFVFIERSKIYLVHQTAKEFLIRHSEMECGVWKHSLSSADTARTWTKIYLRAMCWPPGVLHRSESGDPEVMVAAKSLKRYAKKSWYIHLRDAKMNGFAPLHDELCLLWDRLTAGAPLELYWELGYAAHRTVDLETMLDLLIEVVAYFPPRRNPCRVILYCAAAGGRAETVRKILEIGAGLNLPALDDWDSAVQVASDRGDDEVLRILLSTGTKFNCRRKCLDNALLVAAQYGREQVVRTLLDAGADVNYQGGYYGNALQAAAFSGHEQVVRTLLHTGANINHQGGYYGNALQAAIKGCHGQVVRILLEAGADVWAEGRCKNAFEAASMHHGMMDLMPHPNLWPEQERSLVFRLWFLNYHHDEAFWLSISSDVDEVKQIINSQGPPSLQWHTDTLASFKFANFPRQYIRLGFLRRLKEKERSAEARSMIPSIPGQWVD</sequence>
<proteinExistence type="predicted"/>
<keyword evidence="1" id="KW-0677">Repeat</keyword>
<dbReference type="InterPro" id="IPR035994">
    <property type="entry name" value="Nucleoside_phosphorylase_sf"/>
</dbReference>
<dbReference type="HOGENOM" id="CLU_000288_34_2_1"/>
<evidence type="ECO:0000259" key="4">
    <source>
        <dbReference type="Pfam" id="PF24883"/>
    </source>
</evidence>
<dbReference type="SMART" id="SM00248">
    <property type="entry name" value="ANK"/>
    <property type="match status" value="5"/>
</dbReference>
<dbReference type="AlphaFoldDB" id="A0A0D1ZVR8"/>
<dbReference type="Gene3D" id="1.25.40.20">
    <property type="entry name" value="Ankyrin repeat-containing domain"/>
    <property type="match status" value="1"/>
</dbReference>
<dbReference type="InterPro" id="IPR056884">
    <property type="entry name" value="NPHP3-like_N"/>
</dbReference>
<evidence type="ECO:0000259" key="3">
    <source>
        <dbReference type="Pfam" id="PF01048"/>
    </source>
</evidence>
<dbReference type="InterPro" id="IPR027417">
    <property type="entry name" value="P-loop_NTPase"/>
</dbReference>
<dbReference type="PROSITE" id="PS50297">
    <property type="entry name" value="ANK_REP_REGION"/>
    <property type="match status" value="2"/>
</dbReference>
<organism evidence="5 6">
    <name type="scientific">Cladophialophora immunda</name>
    <dbReference type="NCBI Taxonomy" id="569365"/>
    <lineage>
        <taxon>Eukaryota</taxon>
        <taxon>Fungi</taxon>
        <taxon>Dikarya</taxon>
        <taxon>Ascomycota</taxon>
        <taxon>Pezizomycotina</taxon>
        <taxon>Eurotiomycetes</taxon>
        <taxon>Chaetothyriomycetidae</taxon>
        <taxon>Chaetothyriales</taxon>
        <taxon>Herpotrichiellaceae</taxon>
        <taxon>Cladophialophora</taxon>
    </lineage>
</organism>
<dbReference type="PROSITE" id="PS50088">
    <property type="entry name" value="ANK_REPEAT"/>
    <property type="match status" value="2"/>
</dbReference>
<dbReference type="SUPFAM" id="SSF52540">
    <property type="entry name" value="P-loop containing nucleoside triphosphate hydrolases"/>
    <property type="match status" value="1"/>
</dbReference>
<dbReference type="GO" id="GO:0003824">
    <property type="term" value="F:catalytic activity"/>
    <property type="evidence" value="ECO:0007669"/>
    <property type="project" value="InterPro"/>
</dbReference>
<dbReference type="GeneID" id="27343038"/>
<dbReference type="InterPro" id="IPR002110">
    <property type="entry name" value="Ankyrin_rpt"/>
</dbReference>
<dbReference type="InterPro" id="IPR053137">
    <property type="entry name" value="NLR-like"/>
</dbReference>
<dbReference type="VEuPathDB" id="FungiDB:PV07_03844"/>
<gene>
    <name evidence="5" type="ORF">PV07_03844</name>
</gene>
<accession>A0A0D1ZVR8</accession>
<feature type="domain" description="Nephrocystin 3-like N-terminal" evidence="4">
    <location>
        <begin position="372"/>
        <end position="541"/>
    </location>
</feature>
<dbReference type="Gene3D" id="3.40.50.300">
    <property type="entry name" value="P-loop containing nucleotide triphosphate hydrolases"/>
    <property type="match status" value="1"/>
</dbReference>
<dbReference type="InterPro" id="IPR036770">
    <property type="entry name" value="Ankyrin_rpt-contain_sf"/>
</dbReference>
<dbReference type="GO" id="GO:0009116">
    <property type="term" value="P:nucleoside metabolic process"/>
    <property type="evidence" value="ECO:0007669"/>
    <property type="project" value="InterPro"/>
</dbReference>
<dbReference type="SUPFAM" id="SSF48403">
    <property type="entry name" value="Ankyrin repeat"/>
    <property type="match status" value="1"/>
</dbReference>
<dbReference type="RefSeq" id="XP_016252502.1">
    <property type="nucleotide sequence ID" value="XM_016390600.1"/>
</dbReference>